<keyword evidence="3" id="KW-0808">Transferase</keyword>
<dbReference type="SUPFAM" id="SSF48239">
    <property type="entry name" value="Terpenoid cyclases/Protein prenyltransferases"/>
    <property type="match status" value="2"/>
</dbReference>
<organism evidence="3 4">
    <name type="scientific">Kolteria novifilia</name>
    <dbReference type="NCBI Taxonomy" id="2527975"/>
    <lineage>
        <taxon>Bacteria</taxon>
        <taxon>Pseudomonadati</taxon>
        <taxon>Planctomycetota</taxon>
        <taxon>Planctomycetia</taxon>
        <taxon>Kolteriales</taxon>
        <taxon>Kolteriaceae</taxon>
        <taxon>Kolteria</taxon>
    </lineage>
</organism>
<dbReference type="GO" id="GO:0016740">
    <property type="term" value="F:transferase activity"/>
    <property type="evidence" value="ECO:0007669"/>
    <property type="project" value="UniProtKB-KW"/>
</dbReference>
<feature type="signal peptide" evidence="2">
    <location>
        <begin position="1"/>
        <end position="29"/>
    </location>
</feature>
<sequence length="463" mass="48858" precursor="true">MAIRRRLAWTMAALVAVGTVGLTVIPATAEGESGAETSAPRAAKPLSETTSKGLAYLVNQQHADGGWGQGGGWRINTQGGGRVDGGNAQDPSDVGNTCIATLALIRAGHTPGQGAYAKNVERAVEFITKHVDQADDDSLYVTPIRDTQLQQKIGRYVDTFLAALVLSELKGKLPDSDAEGLVLASLEKAIKKIEKNQQANGNFAGNAGWASTLSMCLCSKAINRARQSGVQVAQEALDRDFDGAVAAIESKKMRPKGVAAGRVGSRGGGVVPALSGRPVASARVVLGLAGDAGVDLYSDSSNVGRLQELANTNEERKREAKRLLLDESAPKEAKDKARLVLNDVLKVEKAKASAVNGILGRLDDKGFIAGFGNNGGEEFLSYMNISETLVVDGGEKWNDWDQSITKNLEQAQNQDGSWSGHHCITGRTFCTAAALLTLMADRAPIPESPKADAEKVAVRETSK</sequence>
<dbReference type="Proteomes" id="UP000317093">
    <property type="component" value="Chromosome"/>
</dbReference>
<dbReference type="KEGG" id="knv:Pan216_23580"/>
<evidence type="ECO:0000256" key="2">
    <source>
        <dbReference type="SAM" id="SignalP"/>
    </source>
</evidence>
<feature type="compositionally biased region" description="Gly residues" evidence="1">
    <location>
        <begin position="67"/>
        <end position="84"/>
    </location>
</feature>
<keyword evidence="2" id="KW-0732">Signal</keyword>
<dbReference type="EMBL" id="CP036279">
    <property type="protein sequence ID" value="QDU61497.1"/>
    <property type="molecule type" value="Genomic_DNA"/>
</dbReference>
<evidence type="ECO:0000256" key="1">
    <source>
        <dbReference type="SAM" id="MobiDB-lite"/>
    </source>
</evidence>
<gene>
    <name evidence="3" type="ORF">Pan216_23580</name>
</gene>
<protein>
    <submittedName>
        <fullName evidence="3">Prenyltransferase and squalene oxidase repeat protein</fullName>
    </submittedName>
</protein>
<feature type="chain" id="PRO_5022013898" evidence="2">
    <location>
        <begin position="30"/>
        <end position="463"/>
    </location>
</feature>
<dbReference type="OrthoDB" id="260797at2"/>
<dbReference type="InterPro" id="IPR008930">
    <property type="entry name" value="Terpenoid_cyclase/PrenylTrfase"/>
</dbReference>
<evidence type="ECO:0000313" key="4">
    <source>
        <dbReference type="Proteomes" id="UP000317093"/>
    </source>
</evidence>
<reference evidence="3 4" key="1">
    <citation type="submission" date="2019-02" db="EMBL/GenBank/DDBJ databases">
        <title>Deep-cultivation of Planctomycetes and their phenomic and genomic characterization uncovers novel biology.</title>
        <authorList>
            <person name="Wiegand S."/>
            <person name="Jogler M."/>
            <person name="Boedeker C."/>
            <person name="Pinto D."/>
            <person name="Vollmers J."/>
            <person name="Rivas-Marin E."/>
            <person name="Kohn T."/>
            <person name="Peeters S.H."/>
            <person name="Heuer A."/>
            <person name="Rast P."/>
            <person name="Oberbeckmann S."/>
            <person name="Bunk B."/>
            <person name="Jeske O."/>
            <person name="Meyerdierks A."/>
            <person name="Storesund J.E."/>
            <person name="Kallscheuer N."/>
            <person name="Luecker S."/>
            <person name="Lage O.M."/>
            <person name="Pohl T."/>
            <person name="Merkel B.J."/>
            <person name="Hornburger P."/>
            <person name="Mueller R.-W."/>
            <person name="Bruemmer F."/>
            <person name="Labrenz M."/>
            <person name="Spormann A.M."/>
            <person name="Op den Camp H."/>
            <person name="Overmann J."/>
            <person name="Amann R."/>
            <person name="Jetten M.S.M."/>
            <person name="Mascher T."/>
            <person name="Medema M.H."/>
            <person name="Devos D.P."/>
            <person name="Kaster A.-K."/>
            <person name="Ovreas L."/>
            <person name="Rohde M."/>
            <person name="Galperin M.Y."/>
            <person name="Jogler C."/>
        </authorList>
    </citation>
    <scope>NUCLEOTIDE SEQUENCE [LARGE SCALE GENOMIC DNA]</scope>
    <source>
        <strain evidence="3 4">Pan216</strain>
    </source>
</reference>
<keyword evidence="4" id="KW-1185">Reference proteome</keyword>
<evidence type="ECO:0000313" key="3">
    <source>
        <dbReference type="EMBL" id="QDU61497.1"/>
    </source>
</evidence>
<dbReference type="RefSeq" id="WP_145258081.1">
    <property type="nucleotide sequence ID" value="NZ_CP036279.1"/>
</dbReference>
<feature type="region of interest" description="Disordered" evidence="1">
    <location>
        <begin position="67"/>
        <end position="90"/>
    </location>
</feature>
<dbReference type="Gene3D" id="1.50.10.20">
    <property type="match status" value="1"/>
</dbReference>
<name>A0A518B3F1_9BACT</name>
<accession>A0A518B3F1</accession>
<proteinExistence type="predicted"/>
<dbReference type="AlphaFoldDB" id="A0A518B3F1"/>